<dbReference type="SMART" id="SM00304">
    <property type="entry name" value="HAMP"/>
    <property type="match status" value="1"/>
</dbReference>
<dbReference type="InterPro" id="IPR050980">
    <property type="entry name" value="2C_sensor_his_kinase"/>
</dbReference>
<keyword evidence="7" id="KW-0808">Transferase</keyword>
<keyword evidence="5" id="KW-0997">Cell inner membrane</keyword>
<comment type="catalytic activity">
    <reaction evidence="1">
        <text>ATP + protein L-histidine = ADP + protein N-phospho-L-histidine.</text>
        <dbReference type="EC" id="2.7.13.3"/>
    </reaction>
</comment>
<reference evidence="19" key="1">
    <citation type="journal article" date="2013" name="Genome Biol.">
        <title>Comparative genomics of the core and accessory genomes of 48 Sinorhizobium strains comprising five genospecies.</title>
        <authorList>
            <person name="Sugawara M."/>
            <person name="Epstein B."/>
            <person name="Badgley B.D."/>
            <person name="Unno T."/>
            <person name="Xu L."/>
            <person name="Reese J."/>
            <person name="Gyaneshwar P."/>
            <person name="Denny R."/>
            <person name="Mudge J."/>
            <person name="Bharti A.K."/>
            <person name="Farmer A.D."/>
            <person name="May G.D."/>
            <person name="Woodward J.E."/>
            <person name="Medigue C."/>
            <person name="Vallenet D."/>
            <person name="Lajus A."/>
            <person name="Rouy Z."/>
            <person name="Martinez-Vaz B."/>
            <person name="Tiffin P."/>
            <person name="Young N.D."/>
            <person name="Sadowsky M.J."/>
        </authorList>
    </citation>
    <scope>NUCLEOTIDE SEQUENCE</scope>
    <source>
        <strain evidence="19">M30</strain>
    </source>
</reference>
<keyword evidence="12 16" id="KW-1133">Transmembrane helix</keyword>
<dbReference type="PANTHER" id="PTHR44936:SF5">
    <property type="entry name" value="SENSOR HISTIDINE KINASE ENVZ"/>
    <property type="match status" value="1"/>
</dbReference>
<dbReference type="InterPro" id="IPR003661">
    <property type="entry name" value="HisK_dim/P_dom"/>
</dbReference>
<gene>
    <name evidence="19" type="ORF">GHK45_34160</name>
</gene>
<dbReference type="CDD" id="cd06225">
    <property type="entry name" value="HAMP"/>
    <property type="match status" value="1"/>
</dbReference>
<keyword evidence="10" id="KW-0418">Kinase</keyword>
<comment type="subcellular location">
    <subcellularLocation>
        <location evidence="2">Cell inner membrane</location>
        <topology evidence="2">Multi-pass membrane protein</topology>
    </subcellularLocation>
</comment>
<dbReference type="GO" id="GO:0005886">
    <property type="term" value="C:plasma membrane"/>
    <property type="evidence" value="ECO:0007669"/>
    <property type="project" value="UniProtKB-SubCell"/>
</dbReference>
<evidence type="ECO:0000256" key="12">
    <source>
        <dbReference type="ARBA" id="ARBA00022989"/>
    </source>
</evidence>
<dbReference type="InterPro" id="IPR036097">
    <property type="entry name" value="HisK_dim/P_sf"/>
</dbReference>
<organism evidence="19">
    <name type="scientific">Rhizobium meliloti</name>
    <name type="common">Ensifer meliloti</name>
    <name type="synonym">Sinorhizobium meliloti</name>
    <dbReference type="NCBI Taxonomy" id="382"/>
    <lineage>
        <taxon>Bacteria</taxon>
        <taxon>Pseudomonadati</taxon>
        <taxon>Pseudomonadota</taxon>
        <taxon>Alphaproteobacteria</taxon>
        <taxon>Hyphomicrobiales</taxon>
        <taxon>Rhizobiaceae</taxon>
        <taxon>Sinorhizobium/Ensifer group</taxon>
        <taxon>Sinorhizobium</taxon>
    </lineage>
</organism>
<dbReference type="GO" id="GO:0000155">
    <property type="term" value="F:phosphorelay sensor kinase activity"/>
    <property type="evidence" value="ECO:0007669"/>
    <property type="project" value="InterPro"/>
</dbReference>
<dbReference type="Gene3D" id="1.10.287.130">
    <property type="match status" value="1"/>
</dbReference>
<keyword evidence="15" id="KW-0175">Coiled coil</keyword>
<dbReference type="InterPro" id="IPR005467">
    <property type="entry name" value="His_kinase_dom"/>
</dbReference>
<dbReference type="InterPro" id="IPR004358">
    <property type="entry name" value="Sig_transdc_His_kin-like_C"/>
</dbReference>
<dbReference type="EC" id="2.7.13.3" evidence="3"/>
<evidence type="ECO:0000256" key="13">
    <source>
        <dbReference type="ARBA" id="ARBA00023012"/>
    </source>
</evidence>
<evidence type="ECO:0000256" key="9">
    <source>
        <dbReference type="ARBA" id="ARBA00022741"/>
    </source>
</evidence>
<proteinExistence type="predicted"/>
<dbReference type="PRINTS" id="PR00344">
    <property type="entry name" value="BCTRLSENSOR"/>
</dbReference>
<evidence type="ECO:0000256" key="15">
    <source>
        <dbReference type="SAM" id="Coils"/>
    </source>
</evidence>
<evidence type="ECO:0000256" key="7">
    <source>
        <dbReference type="ARBA" id="ARBA00022679"/>
    </source>
</evidence>
<comment type="caution">
    <text evidence="19">The sequence shown here is derived from an EMBL/GenBank/DDBJ whole genome shotgun (WGS) entry which is preliminary data.</text>
</comment>
<evidence type="ECO:0000256" key="1">
    <source>
        <dbReference type="ARBA" id="ARBA00000085"/>
    </source>
</evidence>
<name>A0A6A8A0B7_RHIML</name>
<dbReference type="SUPFAM" id="SSF55874">
    <property type="entry name" value="ATPase domain of HSP90 chaperone/DNA topoisomerase II/histidine kinase"/>
    <property type="match status" value="1"/>
</dbReference>
<accession>A0A6A8A0B7</accession>
<keyword evidence="8 16" id="KW-0812">Transmembrane</keyword>
<sequence>MAARSILHGIHLWPRTLRARLFVILLAGLTIAHAMSFAALFSERYIAARSVMFNTLETDVATSIAILDRLPATERAAWLGRLERGSYRFVLGRGLPGSRVLNEADVEVADKVRAAIGAKYPIEVESIPGGVRRLQAHLRLSDGEPLTIDITPRGVMPVADWLPYVLVAQLSLLVLCSWFAVRQATRPLADLAKAADTLDPNSRTPRLSETGPREVAYAATAFNAMRDRIAQYLEERVQILAAISHDLQTPITRMKLRAEMAEASIERDKLITDLDEVERLVKEGVAYARSAHGKDEKASRIDLASFIESLAYDYQDTGKAVTVAELGDGAIVTRPHALRRILTNLIDNALKFGGSAEIEVQRRPEGTVTIKVLDRGPGIPEGQLEAVLQPFFRLEQSRSRDTGGTGLGLAIAQQLATVIGGSLTLRNRDGGGLAAELSLESSTVSMKQWNSLAL</sequence>
<protein>
    <recommendedName>
        <fullName evidence="3">histidine kinase</fullName>
        <ecNumber evidence="3">2.7.13.3</ecNumber>
    </recommendedName>
</protein>
<evidence type="ECO:0000256" key="4">
    <source>
        <dbReference type="ARBA" id="ARBA00022475"/>
    </source>
</evidence>
<evidence type="ECO:0000259" key="18">
    <source>
        <dbReference type="PROSITE" id="PS50885"/>
    </source>
</evidence>
<evidence type="ECO:0000256" key="8">
    <source>
        <dbReference type="ARBA" id="ARBA00022692"/>
    </source>
</evidence>
<dbReference type="PROSITE" id="PS50109">
    <property type="entry name" value="HIS_KIN"/>
    <property type="match status" value="1"/>
</dbReference>
<evidence type="ECO:0000259" key="17">
    <source>
        <dbReference type="PROSITE" id="PS50109"/>
    </source>
</evidence>
<dbReference type="PROSITE" id="PS50885">
    <property type="entry name" value="HAMP"/>
    <property type="match status" value="1"/>
</dbReference>
<dbReference type="RefSeq" id="WP_153319064.1">
    <property type="nucleotide sequence ID" value="NZ_WISP01000225.1"/>
</dbReference>
<dbReference type="EMBL" id="WISP01000225">
    <property type="protein sequence ID" value="MQW08583.1"/>
    <property type="molecule type" value="Genomic_DNA"/>
</dbReference>
<feature type="domain" description="HAMP" evidence="18">
    <location>
        <begin position="182"/>
        <end position="234"/>
    </location>
</feature>
<evidence type="ECO:0000256" key="10">
    <source>
        <dbReference type="ARBA" id="ARBA00022777"/>
    </source>
</evidence>
<evidence type="ECO:0000256" key="14">
    <source>
        <dbReference type="ARBA" id="ARBA00023136"/>
    </source>
</evidence>
<keyword evidence="4" id="KW-1003">Cell membrane</keyword>
<dbReference type="AlphaFoldDB" id="A0A6A8A0B7"/>
<dbReference type="Pfam" id="PF02518">
    <property type="entry name" value="HATPase_c"/>
    <property type="match status" value="1"/>
</dbReference>
<evidence type="ECO:0000256" key="2">
    <source>
        <dbReference type="ARBA" id="ARBA00004429"/>
    </source>
</evidence>
<evidence type="ECO:0000256" key="5">
    <source>
        <dbReference type="ARBA" id="ARBA00022519"/>
    </source>
</evidence>
<dbReference type="Pfam" id="PF00672">
    <property type="entry name" value="HAMP"/>
    <property type="match status" value="1"/>
</dbReference>
<keyword evidence="14 16" id="KW-0472">Membrane</keyword>
<dbReference type="PANTHER" id="PTHR44936">
    <property type="entry name" value="SENSOR PROTEIN CREC"/>
    <property type="match status" value="1"/>
</dbReference>
<evidence type="ECO:0000256" key="16">
    <source>
        <dbReference type="SAM" id="Phobius"/>
    </source>
</evidence>
<dbReference type="InterPro" id="IPR003660">
    <property type="entry name" value="HAMP_dom"/>
</dbReference>
<keyword evidence="13" id="KW-0902">Two-component regulatory system</keyword>
<dbReference type="SMART" id="SM00387">
    <property type="entry name" value="HATPase_c"/>
    <property type="match status" value="1"/>
</dbReference>
<dbReference type="SMART" id="SM00388">
    <property type="entry name" value="HisKA"/>
    <property type="match status" value="1"/>
</dbReference>
<dbReference type="InterPro" id="IPR036890">
    <property type="entry name" value="HATPase_C_sf"/>
</dbReference>
<keyword evidence="9" id="KW-0547">Nucleotide-binding</keyword>
<dbReference type="CDD" id="cd00082">
    <property type="entry name" value="HisKA"/>
    <property type="match status" value="1"/>
</dbReference>
<evidence type="ECO:0000256" key="11">
    <source>
        <dbReference type="ARBA" id="ARBA00022840"/>
    </source>
</evidence>
<feature type="transmembrane region" description="Helical" evidence="16">
    <location>
        <begin position="21"/>
        <end position="42"/>
    </location>
</feature>
<keyword evidence="11" id="KW-0067">ATP-binding</keyword>
<dbReference type="Gene3D" id="3.30.565.10">
    <property type="entry name" value="Histidine kinase-like ATPase, C-terminal domain"/>
    <property type="match status" value="1"/>
</dbReference>
<evidence type="ECO:0000256" key="3">
    <source>
        <dbReference type="ARBA" id="ARBA00012438"/>
    </source>
</evidence>
<dbReference type="GO" id="GO:0005524">
    <property type="term" value="F:ATP binding"/>
    <property type="evidence" value="ECO:0007669"/>
    <property type="project" value="UniProtKB-KW"/>
</dbReference>
<feature type="coiled-coil region" evidence="15">
    <location>
        <begin position="253"/>
        <end position="280"/>
    </location>
</feature>
<keyword evidence="6" id="KW-0597">Phosphoprotein</keyword>
<evidence type="ECO:0000256" key="6">
    <source>
        <dbReference type="ARBA" id="ARBA00022553"/>
    </source>
</evidence>
<dbReference type="InterPro" id="IPR003594">
    <property type="entry name" value="HATPase_dom"/>
</dbReference>
<dbReference type="SUPFAM" id="SSF47384">
    <property type="entry name" value="Homodimeric domain of signal transducing histidine kinase"/>
    <property type="match status" value="1"/>
</dbReference>
<evidence type="ECO:0000313" key="19">
    <source>
        <dbReference type="EMBL" id="MQW08583.1"/>
    </source>
</evidence>
<feature type="domain" description="Histidine kinase" evidence="17">
    <location>
        <begin position="242"/>
        <end position="443"/>
    </location>
</feature>